<feature type="region of interest" description="Disordered" evidence="3">
    <location>
        <begin position="258"/>
        <end position="285"/>
    </location>
</feature>
<dbReference type="PRINTS" id="PR00080">
    <property type="entry name" value="SDRFAMILY"/>
</dbReference>
<evidence type="ECO:0000313" key="4">
    <source>
        <dbReference type="EMBL" id="MBB4689570.1"/>
    </source>
</evidence>
<protein>
    <submittedName>
        <fullName evidence="4">NAD(P)-dependent dehydrogenase (Short-subunit alcohol dehydrogenase family)</fullName>
    </submittedName>
</protein>
<dbReference type="SUPFAM" id="SSF51735">
    <property type="entry name" value="NAD(P)-binding Rossmann-fold domains"/>
    <property type="match status" value="1"/>
</dbReference>
<dbReference type="InterPro" id="IPR036291">
    <property type="entry name" value="NAD(P)-bd_dom_sf"/>
</dbReference>
<dbReference type="PRINTS" id="PR00081">
    <property type="entry name" value="GDHRDH"/>
</dbReference>
<comment type="similarity">
    <text evidence="1">Belongs to the short-chain dehydrogenases/reductases (SDR) family.</text>
</comment>
<evidence type="ECO:0000313" key="5">
    <source>
        <dbReference type="Proteomes" id="UP000581769"/>
    </source>
</evidence>
<dbReference type="RefSeq" id="WP_184784086.1">
    <property type="nucleotide sequence ID" value="NZ_JACHMG010000001.1"/>
</dbReference>
<dbReference type="AlphaFoldDB" id="A0A840J6B4"/>
<keyword evidence="2" id="KW-0560">Oxidoreductase</keyword>
<dbReference type="Proteomes" id="UP000581769">
    <property type="component" value="Unassembled WGS sequence"/>
</dbReference>
<proteinExistence type="inferred from homology"/>
<organism evidence="4 5">
    <name type="scientific">Amycolatopsis jiangsuensis</name>
    <dbReference type="NCBI Taxonomy" id="1181879"/>
    <lineage>
        <taxon>Bacteria</taxon>
        <taxon>Bacillati</taxon>
        <taxon>Actinomycetota</taxon>
        <taxon>Actinomycetes</taxon>
        <taxon>Pseudonocardiales</taxon>
        <taxon>Pseudonocardiaceae</taxon>
        <taxon>Amycolatopsis</taxon>
    </lineage>
</organism>
<evidence type="ECO:0000256" key="2">
    <source>
        <dbReference type="ARBA" id="ARBA00023002"/>
    </source>
</evidence>
<dbReference type="Gene3D" id="3.40.50.720">
    <property type="entry name" value="NAD(P)-binding Rossmann-like Domain"/>
    <property type="match status" value="1"/>
</dbReference>
<reference evidence="4 5" key="1">
    <citation type="submission" date="2020-08" db="EMBL/GenBank/DDBJ databases">
        <title>Sequencing the genomes of 1000 actinobacteria strains.</title>
        <authorList>
            <person name="Klenk H.-P."/>
        </authorList>
    </citation>
    <scope>NUCLEOTIDE SEQUENCE [LARGE SCALE GENOMIC DNA]</scope>
    <source>
        <strain evidence="4 5">DSM 45859</strain>
    </source>
</reference>
<comment type="caution">
    <text evidence="4">The sequence shown here is derived from an EMBL/GenBank/DDBJ whole genome shotgun (WGS) entry which is preliminary data.</text>
</comment>
<dbReference type="GO" id="GO:0016616">
    <property type="term" value="F:oxidoreductase activity, acting on the CH-OH group of donors, NAD or NADP as acceptor"/>
    <property type="evidence" value="ECO:0007669"/>
    <property type="project" value="TreeGrafter"/>
</dbReference>
<accession>A0A840J6B4</accession>
<sequence length="285" mass="30510">MGQFEGKGVLVTHAGASFGRVLAEAFADEGASVYIQDWEDSSEYLARNADELAKRTSGKVGHGAWDLTSAVAADEMAETAEAEIGDVDILINTAKWGGHGRIFDISEQEWDRSLAVGLKSYFLTCQSVGERMSRRGYGKIINVTSIMGVLGAGSAIPWSASRAGIDGLTRSVAQALGPYGVRCMGLARGATDSTVYTDAERNERLRRMTLGRLAGEDDLVGPALFLAGPGSDFVTGSVLYADGGYTYAAVTDDDFRSVGPKYTGEAQRRRDESEISHPRIDQHVP</sequence>
<dbReference type="Pfam" id="PF13561">
    <property type="entry name" value="adh_short_C2"/>
    <property type="match status" value="1"/>
</dbReference>
<name>A0A840J6B4_9PSEU</name>
<keyword evidence="5" id="KW-1185">Reference proteome</keyword>
<evidence type="ECO:0000256" key="1">
    <source>
        <dbReference type="ARBA" id="ARBA00006484"/>
    </source>
</evidence>
<feature type="compositionally biased region" description="Basic and acidic residues" evidence="3">
    <location>
        <begin position="266"/>
        <end position="285"/>
    </location>
</feature>
<dbReference type="PANTHER" id="PTHR42760">
    <property type="entry name" value="SHORT-CHAIN DEHYDROGENASES/REDUCTASES FAMILY MEMBER"/>
    <property type="match status" value="1"/>
</dbReference>
<evidence type="ECO:0000256" key="3">
    <source>
        <dbReference type="SAM" id="MobiDB-lite"/>
    </source>
</evidence>
<dbReference type="GO" id="GO:0006633">
    <property type="term" value="P:fatty acid biosynthetic process"/>
    <property type="evidence" value="ECO:0007669"/>
    <property type="project" value="TreeGrafter"/>
</dbReference>
<dbReference type="PANTHER" id="PTHR42760:SF83">
    <property type="entry name" value="(3R)-3-HYDROXYACYL-COA DEHYDROGENASE"/>
    <property type="match status" value="1"/>
</dbReference>
<dbReference type="GO" id="GO:0048038">
    <property type="term" value="F:quinone binding"/>
    <property type="evidence" value="ECO:0007669"/>
    <property type="project" value="TreeGrafter"/>
</dbReference>
<dbReference type="InterPro" id="IPR002347">
    <property type="entry name" value="SDR_fam"/>
</dbReference>
<dbReference type="EMBL" id="JACHMG010000001">
    <property type="protein sequence ID" value="MBB4689570.1"/>
    <property type="molecule type" value="Genomic_DNA"/>
</dbReference>
<gene>
    <name evidence="4" type="ORF">BJY18_007055</name>
</gene>